<evidence type="ECO:0000313" key="2">
    <source>
        <dbReference type="Proteomes" id="UP000095042"/>
    </source>
</evidence>
<dbReference type="EMBL" id="LPWD01000135">
    <property type="protein sequence ID" value="ODS03261.1"/>
    <property type="molecule type" value="Genomic_DNA"/>
</dbReference>
<protein>
    <recommendedName>
        <fullName evidence="3">3-keto-disaccharide hydrolase domain-containing protein</fullName>
    </recommendedName>
</protein>
<proteinExistence type="predicted"/>
<gene>
    <name evidence="1" type="ORF">AUC71_01080</name>
</gene>
<comment type="caution">
    <text evidence="1">The sequence shown here is derived from an EMBL/GenBank/DDBJ whole genome shotgun (WGS) entry which is preliminary data.</text>
</comment>
<evidence type="ECO:0008006" key="3">
    <source>
        <dbReference type="Google" id="ProtNLM"/>
    </source>
</evidence>
<dbReference type="OrthoDB" id="8443974at2"/>
<evidence type="ECO:0000313" key="1">
    <source>
        <dbReference type="EMBL" id="ODS03261.1"/>
    </source>
</evidence>
<dbReference type="Proteomes" id="UP000095042">
    <property type="component" value="Unassembled WGS sequence"/>
</dbReference>
<reference evidence="1 2" key="1">
    <citation type="journal article" date="2016" name="Environ. Microbiol.">
        <title>New Methyloceanibacter diversity from North Sea sediments includes methanotroph containing solely the soluble methane monooxygenase.</title>
        <authorList>
            <person name="Vekeman B."/>
            <person name="Kerckhof F.M."/>
            <person name="Cremers G."/>
            <person name="de Vos P."/>
            <person name="Vandamme P."/>
            <person name="Boon N."/>
            <person name="Op den Camp H.J."/>
            <person name="Heylen K."/>
        </authorList>
    </citation>
    <scope>NUCLEOTIDE SEQUENCE [LARGE SCALE GENOMIC DNA]</scope>
    <source>
        <strain evidence="1 2">R-67177</strain>
    </source>
</reference>
<dbReference type="RefSeq" id="WP_069623539.1">
    <property type="nucleotide sequence ID" value="NZ_LPWD01000135.1"/>
</dbReference>
<dbReference type="Gene3D" id="2.60.120.560">
    <property type="entry name" value="Exo-inulinase, domain 1"/>
    <property type="match status" value="1"/>
</dbReference>
<organism evidence="1 2">
    <name type="scientific">Methyloceanibacter marginalis</name>
    <dbReference type="NCBI Taxonomy" id="1774971"/>
    <lineage>
        <taxon>Bacteria</taxon>
        <taxon>Pseudomonadati</taxon>
        <taxon>Pseudomonadota</taxon>
        <taxon>Alphaproteobacteria</taxon>
        <taxon>Hyphomicrobiales</taxon>
        <taxon>Hyphomicrobiaceae</taxon>
        <taxon>Methyloceanibacter</taxon>
    </lineage>
</organism>
<sequence>MTIAEASKIPNSPIGLVFWWQDWDNYYSMFVWADGWIEVRRIVNGKQTTIFTEETLALKKGVGETNSVELDLKPKDATIFINGTKVQRFKGRQPKDGGVIGVYGISPEDAPATFTFDNFVVNTHDE</sequence>
<accession>A0A1E3WBU7</accession>
<dbReference type="AlphaFoldDB" id="A0A1E3WBU7"/>
<name>A0A1E3WBU7_9HYPH</name>
<keyword evidence="2" id="KW-1185">Reference proteome</keyword>